<reference evidence="2 3" key="1">
    <citation type="journal article" date="2018" name="Front. Microbiol.">
        <title>Genome-Wide Analysis of Corynespora cassiicola Leaf Fall Disease Putative Effectors.</title>
        <authorList>
            <person name="Lopez D."/>
            <person name="Ribeiro S."/>
            <person name="Label P."/>
            <person name="Fumanal B."/>
            <person name="Venisse J.S."/>
            <person name="Kohler A."/>
            <person name="de Oliveira R.R."/>
            <person name="Labutti K."/>
            <person name="Lipzen A."/>
            <person name="Lail K."/>
            <person name="Bauer D."/>
            <person name="Ohm R.A."/>
            <person name="Barry K.W."/>
            <person name="Spatafora J."/>
            <person name="Grigoriev I.V."/>
            <person name="Martin F.M."/>
            <person name="Pujade-Renaud V."/>
        </authorList>
    </citation>
    <scope>NUCLEOTIDE SEQUENCE [LARGE SCALE GENOMIC DNA]</scope>
    <source>
        <strain evidence="2 3">Philippines</strain>
    </source>
</reference>
<evidence type="ECO:0000313" key="3">
    <source>
        <dbReference type="Proteomes" id="UP000240883"/>
    </source>
</evidence>
<gene>
    <name evidence="2" type="ORF">BS50DRAFT_30478</name>
</gene>
<sequence>MHPTHQCAQPPSHQIITHSTSSGKNITIIPKHSQQTYLHFSCVSRIPNPTNTISYPMFIKGAPHRRKIHYPERNNSNNDIKKFPSHKQTSKKGGVYQGVSRNESKKTRGSIHNPKEERKKGVGRTRFSMNSSTLLSRSFFSSLSLFLFFC</sequence>
<evidence type="ECO:0000256" key="1">
    <source>
        <dbReference type="SAM" id="MobiDB-lite"/>
    </source>
</evidence>
<organism evidence="2 3">
    <name type="scientific">Corynespora cassiicola Philippines</name>
    <dbReference type="NCBI Taxonomy" id="1448308"/>
    <lineage>
        <taxon>Eukaryota</taxon>
        <taxon>Fungi</taxon>
        <taxon>Dikarya</taxon>
        <taxon>Ascomycota</taxon>
        <taxon>Pezizomycotina</taxon>
        <taxon>Dothideomycetes</taxon>
        <taxon>Pleosporomycetidae</taxon>
        <taxon>Pleosporales</taxon>
        <taxon>Corynesporascaceae</taxon>
        <taxon>Corynespora</taxon>
    </lineage>
</organism>
<name>A0A2T2PBJ9_CORCC</name>
<feature type="region of interest" description="Disordered" evidence="1">
    <location>
        <begin position="71"/>
        <end position="124"/>
    </location>
</feature>
<protein>
    <submittedName>
        <fullName evidence="2">Uncharacterized protein</fullName>
    </submittedName>
</protein>
<accession>A0A2T2PBJ9</accession>
<dbReference type="AlphaFoldDB" id="A0A2T2PBJ9"/>
<dbReference type="EMBL" id="KZ678128">
    <property type="protein sequence ID" value="PSN75014.1"/>
    <property type="molecule type" value="Genomic_DNA"/>
</dbReference>
<evidence type="ECO:0000313" key="2">
    <source>
        <dbReference type="EMBL" id="PSN75014.1"/>
    </source>
</evidence>
<proteinExistence type="predicted"/>
<dbReference type="Proteomes" id="UP000240883">
    <property type="component" value="Unassembled WGS sequence"/>
</dbReference>
<keyword evidence="3" id="KW-1185">Reference proteome</keyword>